<dbReference type="Pfam" id="PF02255">
    <property type="entry name" value="PTS_IIA"/>
    <property type="match status" value="1"/>
</dbReference>
<reference evidence="6 7" key="1">
    <citation type="submission" date="2016-06" db="EMBL/GenBank/DDBJ databases">
        <title>Four novel species of enterococci isolated from chicken manure.</title>
        <authorList>
            <person name="Van Tyne D."/>
        </authorList>
    </citation>
    <scope>NUCLEOTIDE SEQUENCE [LARGE SCALE GENOMIC DNA]</scope>
    <source>
        <strain evidence="6 7">CU12B</strain>
    </source>
</reference>
<keyword evidence="3" id="KW-0808">Transferase</keyword>
<evidence type="ECO:0000256" key="4">
    <source>
        <dbReference type="ARBA" id="ARBA00022683"/>
    </source>
</evidence>
<dbReference type="PANTHER" id="PTHR34382">
    <property type="entry name" value="PTS SYSTEM N,N'-DIACETYLCHITOBIOSE-SPECIFIC EIIA COMPONENT"/>
    <property type="match status" value="1"/>
</dbReference>
<dbReference type="PROSITE" id="PS51095">
    <property type="entry name" value="PTS_EIIA_TYPE_3"/>
    <property type="match status" value="1"/>
</dbReference>
<proteinExistence type="predicted"/>
<dbReference type="PANTHER" id="PTHR34382:SF7">
    <property type="entry name" value="PTS SYSTEM N,N'-DIACETYLCHITOBIOSE-SPECIFIC EIIA COMPONENT"/>
    <property type="match status" value="1"/>
</dbReference>
<keyword evidence="7" id="KW-1185">Reference proteome</keyword>
<dbReference type="SUPFAM" id="SSF46973">
    <property type="entry name" value="Enzyme IIa from lactose specific PTS, IIa-lac"/>
    <property type="match status" value="1"/>
</dbReference>
<dbReference type="RefSeq" id="WP_161901497.1">
    <property type="nucleotide sequence ID" value="NZ_MAEL01000027.1"/>
</dbReference>
<evidence type="ECO:0000256" key="2">
    <source>
        <dbReference type="ARBA" id="ARBA00022597"/>
    </source>
</evidence>
<dbReference type="Proteomes" id="UP000782705">
    <property type="component" value="Unassembled WGS sequence"/>
</dbReference>
<dbReference type="Gene3D" id="1.20.58.80">
    <property type="entry name" value="Phosphotransferase system, lactose/cellobiose-type IIA subunit"/>
    <property type="match status" value="1"/>
</dbReference>
<comment type="caution">
    <text evidence="6">The sequence shown here is derived from an EMBL/GenBank/DDBJ whole genome shotgun (WGS) entry which is preliminary data.</text>
</comment>
<accession>A0ABQ6Z1V4</accession>
<protein>
    <recommendedName>
        <fullName evidence="8">PTS lactose/cellobiose transporter subunit IIA</fullName>
    </recommendedName>
</protein>
<gene>
    <name evidence="6" type="ORF">BAU17_12875</name>
</gene>
<dbReference type="EMBL" id="MAEL01000027">
    <property type="protein sequence ID" value="KAF1305012.1"/>
    <property type="molecule type" value="Genomic_DNA"/>
</dbReference>
<keyword evidence="2" id="KW-0762">Sugar transport</keyword>
<organism evidence="6 7">
    <name type="scientific">Candidatus Enterococcus willemsii</name>
    <dbReference type="NCBI Taxonomy" id="1857215"/>
    <lineage>
        <taxon>Bacteria</taxon>
        <taxon>Bacillati</taxon>
        <taxon>Bacillota</taxon>
        <taxon>Bacilli</taxon>
        <taxon>Lactobacillales</taxon>
        <taxon>Enterococcaceae</taxon>
        <taxon>Enterococcus</taxon>
    </lineage>
</organism>
<dbReference type="InterPro" id="IPR036542">
    <property type="entry name" value="PTS_IIA_lac/cel_sf"/>
</dbReference>
<evidence type="ECO:0000256" key="1">
    <source>
        <dbReference type="ARBA" id="ARBA00022448"/>
    </source>
</evidence>
<dbReference type="InterPro" id="IPR003188">
    <property type="entry name" value="PTS_IIA_lac/cel"/>
</dbReference>
<dbReference type="PIRSF" id="PIRSF000699">
    <property type="entry name" value="PTS_IILac_III"/>
    <property type="match status" value="1"/>
</dbReference>
<name>A0ABQ6Z1V4_9ENTE</name>
<evidence type="ECO:0000313" key="6">
    <source>
        <dbReference type="EMBL" id="KAF1305012.1"/>
    </source>
</evidence>
<evidence type="ECO:0000256" key="3">
    <source>
        <dbReference type="ARBA" id="ARBA00022679"/>
    </source>
</evidence>
<evidence type="ECO:0000313" key="7">
    <source>
        <dbReference type="Proteomes" id="UP000782705"/>
    </source>
</evidence>
<evidence type="ECO:0008006" key="8">
    <source>
        <dbReference type="Google" id="ProtNLM"/>
    </source>
</evidence>
<keyword evidence="4" id="KW-0598">Phosphotransferase system</keyword>
<evidence type="ECO:0000256" key="5">
    <source>
        <dbReference type="PROSITE-ProRule" id="PRU00418"/>
    </source>
</evidence>
<sequence length="107" mass="12344">MKVNIDTTAMKIILNAGNAREEMKKALEALVEDNEAEYFERMKEAKEKIRTAHQCQTSTIQQQASGVELEINLLFIHAQDTLMTIMSEKNMIESMKLLYDKLKKSTY</sequence>
<keyword evidence="1" id="KW-0813">Transport</keyword>
<feature type="modified residue" description="Phosphohistidine; by HPr" evidence="5">
    <location>
        <position position="77"/>
    </location>
</feature>